<dbReference type="InterPro" id="IPR040676">
    <property type="entry name" value="DUF5641"/>
</dbReference>
<dbReference type="OrthoDB" id="5868911at2759"/>
<accession>A0A4U5MMJ6</accession>
<dbReference type="Proteomes" id="UP000298663">
    <property type="component" value="Unassembled WGS sequence"/>
</dbReference>
<evidence type="ECO:0000313" key="2">
    <source>
        <dbReference type="EMBL" id="TKR70582.1"/>
    </source>
</evidence>
<gene>
    <name evidence="2" type="ORF">L596_022587</name>
</gene>
<evidence type="ECO:0000259" key="1">
    <source>
        <dbReference type="Pfam" id="PF18701"/>
    </source>
</evidence>
<dbReference type="Pfam" id="PF18701">
    <property type="entry name" value="DUF5641"/>
    <property type="match status" value="1"/>
</dbReference>
<feature type="domain" description="DUF5641" evidence="1">
    <location>
        <begin position="125"/>
        <end position="213"/>
    </location>
</feature>
<evidence type="ECO:0000313" key="3">
    <source>
        <dbReference type="Proteomes" id="UP000298663"/>
    </source>
</evidence>
<sequence>MALHNTVQSMARRVLRTPYPGRKAHLPQSNKRESRLNWDDLRTVLLETEAVLNSRPLTHVGAEFDMEKVIRPADFLQEGVILSYPMAASQCDGENGIFNYSAMPKEAVALNTKRQATAALKATLETSEKLWHRFQREYWTSLRERHKMLLEQGRTKNIVPRVGQLVLVTDEILPRHHWKLARIDTIVPNARGDPCELKLKIKGGDLIRRSVNLVVPLELEDDIHELPETKGNGPRGPNV</sequence>
<proteinExistence type="predicted"/>
<reference evidence="2 3" key="2">
    <citation type="journal article" date="2019" name="G3 (Bethesda)">
        <title>Hybrid Assembly of the Genome of the Entomopathogenic Nematode Steinernema carpocapsae Identifies the X-Chromosome.</title>
        <authorList>
            <person name="Serra L."/>
            <person name="Macchietto M."/>
            <person name="Macias-Munoz A."/>
            <person name="McGill C.J."/>
            <person name="Rodriguez I.M."/>
            <person name="Rodriguez B."/>
            <person name="Murad R."/>
            <person name="Mortazavi A."/>
        </authorList>
    </citation>
    <scope>NUCLEOTIDE SEQUENCE [LARGE SCALE GENOMIC DNA]</scope>
    <source>
        <strain evidence="2 3">ALL</strain>
    </source>
</reference>
<organism evidence="2 3">
    <name type="scientific">Steinernema carpocapsae</name>
    <name type="common">Entomopathogenic nematode</name>
    <dbReference type="NCBI Taxonomy" id="34508"/>
    <lineage>
        <taxon>Eukaryota</taxon>
        <taxon>Metazoa</taxon>
        <taxon>Ecdysozoa</taxon>
        <taxon>Nematoda</taxon>
        <taxon>Chromadorea</taxon>
        <taxon>Rhabditida</taxon>
        <taxon>Tylenchina</taxon>
        <taxon>Panagrolaimomorpha</taxon>
        <taxon>Strongyloidoidea</taxon>
        <taxon>Steinernematidae</taxon>
        <taxon>Steinernema</taxon>
    </lineage>
</organism>
<dbReference type="STRING" id="34508.A0A4U5MMJ6"/>
<dbReference type="EMBL" id="AZBU02000007">
    <property type="protein sequence ID" value="TKR70582.1"/>
    <property type="molecule type" value="Genomic_DNA"/>
</dbReference>
<reference evidence="2 3" key="1">
    <citation type="journal article" date="2015" name="Genome Biol.">
        <title>Comparative genomics of Steinernema reveals deeply conserved gene regulatory networks.</title>
        <authorList>
            <person name="Dillman A.R."/>
            <person name="Macchietto M."/>
            <person name="Porter C.F."/>
            <person name="Rogers A."/>
            <person name="Williams B."/>
            <person name="Antoshechkin I."/>
            <person name="Lee M.M."/>
            <person name="Goodwin Z."/>
            <person name="Lu X."/>
            <person name="Lewis E.E."/>
            <person name="Goodrich-Blair H."/>
            <person name="Stock S.P."/>
            <person name="Adams B.J."/>
            <person name="Sternberg P.W."/>
            <person name="Mortazavi A."/>
        </authorList>
    </citation>
    <scope>NUCLEOTIDE SEQUENCE [LARGE SCALE GENOMIC DNA]</scope>
    <source>
        <strain evidence="2 3">ALL</strain>
    </source>
</reference>
<name>A0A4U5MMJ6_STECR</name>
<keyword evidence="3" id="KW-1185">Reference proteome</keyword>
<protein>
    <recommendedName>
        <fullName evidence="1">DUF5641 domain-containing protein</fullName>
    </recommendedName>
</protein>
<dbReference type="AlphaFoldDB" id="A0A4U5MMJ6"/>
<comment type="caution">
    <text evidence="2">The sequence shown here is derived from an EMBL/GenBank/DDBJ whole genome shotgun (WGS) entry which is preliminary data.</text>
</comment>
<dbReference type="PANTHER" id="PTHR47331">
    <property type="entry name" value="PHD-TYPE DOMAIN-CONTAINING PROTEIN"/>
    <property type="match status" value="1"/>
</dbReference>